<dbReference type="PROSITE" id="PS51257">
    <property type="entry name" value="PROKAR_LIPOPROTEIN"/>
    <property type="match status" value="1"/>
</dbReference>
<feature type="domain" description="Glycoside hydrolase family 42 N-terminal" evidence="4">
    <location>
        <begin position="313"/>
        <end position="522"/>
    </location>
</feature>
<dbReference type="GO" id="GO:0004565">
    <property type="term" value="F:beta-galactosidase activity"/>
    <property type="evidence" value="ECO:0007669"/>
    <property type="project" value="UniProtKB-EC"/>
</dbReference>
<evidence type="ECO:0000256" key="2">
    <source>
        <dbReference type="ARBA" id="ARBA00023295"/>
    </source>
</evidence>
<dbReference type="Pfam" id="PF02449">
    <property type="entry name" value="Glyco_hydro_42"/>
    <property type="match status" value="1"/>
</dbReference>
<proteinExistence type="predicted"/>
<dbReference type="SUPFAM" id="SSF51445">
    <property type="entry name" value="(Trans)glycosidases"/>
    <property type="match status" value="1"/>
</dbReference>
<organism evidence="5 6">
    <name type="scientific">Paraglaciecola aquimarina</name>
    <dbReference type="NCBI Taxonomy" id="1235557"/>
    <lineage>
        <taxon>Bacteria</taxon>
        <taxon>Pseudomonadati</taxon>
        <taxon>Pseudomonadota</taxon>
        <taxon>Gammaproteobacteria</taxon>
        <taxon>Alteromonadales</taxon>
        <taxon>Alteromonadaceae</taxon>
        <taxon>Paraglaciecola</taxon>
    </lineage>
</organism>
<dbReference type="Proteomes" id="UP001247805">
    <property type="component" value="Unassembled WGS sequence"/>
</dbReference>
<evidence type="ECO:0000256" key="1">
    <source>
        <dbReference type="ARBA" id="ARBA00022801"/>
    </source>
</evidence>
<keyword evidence="6" id="KW-1185">Reference proteome</keyword>
<accession>A0ABU3SW52</accession>
<keyword evidence="1 5" id="KW-0378">Hydrolase</keyword>
<keyword evidence="3" id="KW-0732">Signal</keyword>
<dbReference type="Gene3D" id="3.40.50.880">
    <property type="match status" value="1"/>
</dbReference>
<name>A0ABU3SW52_9ALTE</name>
<feature type="signal peptide" evidence="3">
    <location>
        <begin position="1"/>
        <end position="22"/>
    </location>
</feature>
<comment type="caution">
    <text evidence="5">The sequence shown here is derived from an EMBL/GenBank/DDBJ whole genome shotgun (WGS) entry which is preliminary data.</text>
</comment>
<evidence type="ECO:0000259" key="4">
    <source>
        <dbReference type="Pfam" id="PF02449"/>
    </source>
</evidence>
<dbReference type="EMBL" id="JAWDIO010000002">
    <property type="protein sequence ID" value="MDU0354212.1"/>
    <property type="molecule type" value="Genomic_DNA"/>
</dbReference>
<dbReference type="EC" id="3.2.1.23" evidence="5"/>
<dbReference type="Gene3D" id="3.20.20.80">
    <property type="entry name" value="Glycosidases"/>
    <property type="match status" value="1"/>
</dbReference>
<evidence type="ECO:0000256" key="3">
    <source>
        <dbReference type="SAM" id="SignalP"/>
    </source>
</evidence>
<dbReference type="RefSeq" id="WP_316025827.1">
    <property type="nucleotide sequence ID" value="NZ_JAWDIO010000002.1"/>
</dbReference>
<dbReference type="InterPro" id="IPR029062">
    <property type="entry name" value="Class_I_gatase-like"/>
</dbReference>
<dbReference type="InterPro" id="IPR013529">
    <property type="entry name" value="Glyco_hydro_42_N"/>
</dbReference>
<evidence type="ECO:0000313" key="5">
    <source>
        <dbReference type="EMBL" id="MDU0354212.1"/>
    </source>
</evidence>
<reference evidence="5 6" key="1">
    <citation type="submission" date="2023-10" db="EMBL/GenBank/DDBJ databases">
        <title>Glaciecola aquimarina strain GGW-M5 nov., isolated from a coastal seawater.</title>
        <authorList>
            <person name="Bayburt H."/>
            <person name="Kim J.M."/>
            <person name="Choi B.J."/>
            <person name="Jeon C.O."/>
        </authorList>
    </citation>
    <scope>NUCLEOTIDE SEQUENCE [LARGE SCALE GENOMIC DNA]</scope>
    <source>
        <strain evidence="5 6">KCTC 32108</strain>
    </source>
</reference>
<keyword evidence="2 5" id="KW-0326">Glycosidase</keyword>
<sequence>MRFSNYKKTIALSSSFLLTACAYNTNENSVTADTLTPTIHAYINKPEPTKSSLSQENHSLAKELGKLIIQAQQHDIPVEQEVMTLHTASLFTQWIAWDENNIETLTRAYSGHPTYRKNAEAMALTLPQREKEGVNRLLKNAISDTQKLLNGKITRPKLPQIDWSQITVKNGQLEQNGRPVYLADYVWKPEHPAFEKYYGQFNGYFLSPRVIEQNGSVDQKQLVRAKTLSDETIGTIFLDNNVLPKWIKQQHPNISVGQRHYGKYDIDHPAARELYTQLFRHFVPIFKGSKRAEMGYMLFNEPSFFTATGSWNTGEVSDFTKTKFEKWLSKQYSSITELNNNWQTQYAGFEQINIAIPIDKNLRGTPIWYDWNTFNNKRVTELFTFFNQEIKKHDPEAKTHIKLMPLLWYKDLKDHGMDFEALISSGDIIGFDAKMLTTQLHGKQAWKEHFSLDWQSAAMSLDFMKSVRPEQMMYDSENHFISSVVFADPYMKPEYVNSAYWLGLLHGINATKTWVWYRNADGSLVLNREEDTLDKVVNVTHLPEALHSATKTFMDANRLAPELSMIQKQNKPIRIFYSKTSAINQKGYMDGIHDTHRQLSFLGVPIGFTTENILTEQDINAPVMLIKDSQHVTAQELAALQQYLNNGGTIIMDQQSLTHDEYDKPHRTQLEAKSEQIISLSNWTGLDRLVSNILAEHQSVTRL</sequence>
<protein>
    <submittedName>
        <fullName evidence="5">Beta-galactosidase</fullName>
        <ecNumber evidence="5">3.2.1.23</ecNumber>
    </submittedName>
</protein>
<evidence type="ECO:0000313" key="6">
    <source>
        <dbReference type="Proteomes" id="UP001247805"/>
    </source>
</evidence>
<gene>
    <name evidence="5" type="ORF">RS130_09935</name>
</gene>
<feature type="chain" id="PRO_5046236209" evidence="3">
    <location>
        <begin position="23"/>
        <end position="703"/>
    </location>
</feature>
<dbReference type="CDD" id="cd03143">
    <property type="entry name" value="A4_beta-galactosidase_middle_domain"/>
    <property type="match status" value="1"/>
</dbReference>
<dbReference type="InterPro" id="IPR017853">
    <property type="entry name" value="GH"/>
</dbReference>